<keyword evidence="2" id="KW-0813">Transport</keyword>
<protein>
    <submittedName>
        <fullName evidence="12">ABC transporter ATP-binding protein</fullName>
    </submittedName>
</protein>
<name>A0A3S1CNU7_9CYAN</name>
<dbReference type="InterPro" id="IPR011527">
    <property type="entry name" value="ABC1_TM_dom"/>
</dbReference>
<dbReference type="AlphaFoldDB" id="A0A3S1CNU7"/>
<dbReference type="InterPro" id="IPR036640">
    <property type="entry name" value="ABC1_TM_sf"/>
</dbReference>
<evidence type="ECO:0000256" key="8">
    <source>
        <dbReference type="ARBA" id="ARBA00023136"/>
    </source>
</evidence>
<gene>
    <name evidence="12" type="ORF">DSM106972_035720</name>
</gene>
<dbReference type="FunFam" id="3.40.50.300:FF:000221">
    <property type="entry name" value="Multidrug ABC transporter ATP-binding protein"/>
    <property type="match status" value="1"/>
</dbReference>
<keyword evidence="8 9" id="KW-0472">Membrane</keyword>
<keyword evidence="13" id="KW-1185">Reference proteome</keyword>
<dbReference type="InterPro" id="IPR039421">
    <property type="entry name" value="Type_1_exporter"/>
</dbReference>
<evidence type="ECO:0000256" key="2">
    <source>
        <dbReference type="ARBA" id="ARBA00022448"/>
    </source>
</evidence>
<feature type="transmembrane region" description="Helical" evidence="9">
    <location>
        <begin position="89"/>
        <end position="109"/>
    </location>
</feature>
<dbReference type="Pfam" id="PF00005">
    <property type="entry name" value="ABC_tran"/>
    <property type="match status" value="1"/>
</dbReference>
<keyword evidence="4 9" id="KW-0812">Transmembrane</keyword>
<dbReference type="GO" id="GO:0005886">
    <property type="term" value="C:plasma membrane"/>
    <property type="evidence" value="ECO:0007669"/>
    <property type="project" value="UniProtKB-SubCell"/>
</dbReference>
<dbReference type="SUPFAM" id="SSF90123">
    <property type="entry name" value="ABC transporter transmembrane region"/>
    <property type="match status" value="1"/>
</dbReference>
<reference evidence="12" key="1">
    <citation type="submission" date="2018-12" db="EMBL/GenBank/DDBJ databases">
        <authorList>
            <person name="Will S."/>
            <person name="Neumann-Schaal M."/>
            <person name="Henke P."/>
        </authorList>
    </citation>
    <scope>NUCLEOTIDE SEQUENCE</scope>
    <source>
        <strain evidence="12">PCC 7102</strain>
    </source>
</reference>
<sequence>MASLLEAIGIGLIGPFLNLASYPESVHNNAFLAPIYKQTGLQTARDFIVIAGLFISIVFCVKSLTYFFVKRYIYEFASNLKAQLCSRLMHTYLSVPYVFFLSKNTATIIKNIVMETDKVCYDYVLPLLEGCANTVVTIVLILLLAKTDLIFLAVTSAVILPVIIIFYQFRKSFRRWGEQASQARKEMVSIINHSLGSIKETRIIGCERYFESKMYEQGRKYAKSESLFKSSQIIPRVAIESILVLFLILLVCVNLVLFNKGLQDILPILSVFVITSLRLVPSASQSIAAISYVQNTAYSLDIIYKDLRDTELYQDGKAMKEISSVKNFETREDNNKIIPFVNQVNLKNISYSYPNAEYSALSNISLTLKKGESIALIGKSGAGKTTLVDLILGLLQPTSGDICVDGTSIYQDISSWQNLVAYIPQSIFLIDDTIEKNIAFGVPEHLIDQKRLKNAIEAAQITEFINQLPDGINTVVGERGVRLSGGQRQRVGIARALYNEREILILDEATSALDNETEALVTEAIRALSGSKTMIIIAHRLTTVEHCDRLYMLKEGHIVKSGTYKEVVLEEAYSQA</sequence>
<evidence type="ECO:0000256" key="4">
    <source>
        <dbReference type="ARBA" id="ARBA00022692"/>
    </source>
</evidence>
<dbReference type="Proteomes" id="UP000271624">
    <property type="component" value="Unassembled WGS sequence"/>
</dbReference>
<dbReference type="InterPro" id="IPR003593">
    <property type="entry name" value="AAA+_ATPase"/>
</dbReference>
<dbReference type="InterPro" id="IPR003439">
    <property type="entry name" value="ABC_transporter-like_ATP-bd"/>
</dbReference>
<comment type="subcellular location">
    <subcellularLocation>
        <location evidence="1">Cell membrane</location>
        <topology evidence="1">Multi-pass membrane protein</topology>
    </subcellularLocation>
</comment>
<dbReference type="InterPro" id="IPR017871">
    <property type="entry name" value="ABC_transporter-like_CS"/>
</dbReference>
<dbReference type="Gene3D" id="1.20.1560.10">
    <property type="entry name" value="ABC transporter type 1, transmembrane domain"/>
    <property type="match status" value="1"/>
</dbReference>
<reference evidence="12" key="2">
    <citation type="journal article" date="2019" name="Genome Biol. Evol.">
        <title>Day and night: Metabolic profiles and evolutionary relationships of six axenic non-marine cyanobacteria.</title>
        <authorList>
            <person name="Will S.E."/>
            <person name="Henke P."/>
            <person name="Boedeker C."/>
            <person name="Huang S."/>
            <person name="Brinkmann H."/>
            <person name="Rohde M."/>
            <person name="Jarek M."/>
            <person name="Friedl T."/>
            <person name="Seufert S."/>
            <person name="Schumacher M."/>
            <person name="Overmann J."/>
            <person name="Neumann-Schaal M."/>
            <person name="Petersen J."/>
        </authorList>
    </citation>
    <scope>NUCLEOTIDE SEQUENCE [LARGE SCALE GENOMIC DNA]</scope>
    <source>
        <strain evidence="12">PCC 7102</strain>
    </source>
</reference>
<feature type="transmembrane region" description="Helical" evidence="9">
    <location>
        <begin position="121"/>
        <end position="143"/>
    </location>
</feature>
<dbReference type="Gene3D" id="3.40.50.300">
    <property type="entry name" value="P-loop containing nucleotide triphosphate hydrolases"/>
    <property type="match status" value="1"/>
</dbReference>
<evidence type="ECO:0000313" key="13">
    <source>
        <dbReference type="Proteomes" id="UP000271624"/>
    </source>
</evidence>
<evidence type="ECO:0000256" key="9">
    <source>
        <dbReference type="SAM" id="Phobius"/>
    </source>
</evidence>
<accession>A0A3S1CNU7</accession>
<dbReference type="InterPro" id="IPR027417">
    <property type="entry name" value="P-loop_NTPase"/>
</dbReference>
<organism evidence="12 13">
    <name type="scientific">Dulcicalothrix desertica PCC 7102</name>
    <dbReference type="NCBI Taxonomy" id="232991"/>
    <lineage>
        <taxon>Bacteria</taxon>
        <taxon>Bacillati</taxon>
        <taxon>Cyanobacteriota</taxon>
        <taxon>Cyanophyceae</taxon>
        <taxon>Nostocales</taxon>
        <taxon>Calotrichaceae</taxon>
        <taxon>Dulcicalothrix</taxon>
    </lineage>
</organism>
<keyword evidence="7 9" id="KW-1133">Transmembrane helix</keyword>
<evidence type="ECO:0000313" key="12">
    <source>
        <dbReference type="EMBL" id="RUT05565.1"/>
    </source>
</evidence>
<evidence type="ECO:0000256" key="1">
    <source>
        <dbReference type="ARBA" id="ARBA00004651"/>
    </source>
</evidence>
<keyword evidence="5" id="KW-0547">Nucleotide-binding</keyword>
<dbReference type="PROSITE" id="PS50929">
    <property type="entry name" value="ABC_TM1F"/>
    <property type="match status" value="1"/>
</dbReference>
<evidence type="ECO:0000256" key="5">
    <source>
        <dbReference type="ARBA" id="ARBA00022741"/>
    </source>
</evidence>
<dbReference type="GO" id="GO:0034040">
    <property type="term" value="F:ATPase-coupled lipid transmembrane transporter activity"/>
    <property type="evidence" value="ECO:0007669"/>
    <property type="project" value="TreeGrafter"/>
</dbReference>
<dbReference type="SUPFAM" id="SSF52540">
    <property type="entry name" value="P-loop containing nucleoside triphosphate hydrolases"/>
    <property type="match status" value="1"/>
</dbReference>
<dbReference type="SMART" id="SM00382">
    <property type="entry name" value="AAA"/>
    <property type="match status" value="1"/>
</dbReference>
<dbReference type="PANTHER" id="PTHR24221">
    <property type="entry name" value="ATP-BINDING CASSETTE SUB-FAMILY B"/>
    <property type="match status" value="1"/>
</dbReference>
<evidence type="ECO:0000256" key="7">
    <source>
        <dbReference type="ARBA" id="ARBA00022989"/>
    </source>
</evidence>
<dbReference type="GO" id="GO:0005524">
    <property type="term" value="F:ATP binding"/>
    <property type="evidence" value="ECO:0007669"/>
    <property type="project" value="UniProtKB-KW"/>
</dbReference>
<feature type="transmembrane region" description="Helical" evidence="9">
    <location>
        <begin position="149"/>
        <end position="169"/>
    </location>
</feature>
<dbReference type="PROSITE" id="PS50893">
    <property type="entry name" value="ABC_TRANSPORTER_2"/>
    <property type="match status" value="1"/>
</dbReference>
<comment type="caution">
    <text evidence="12">The sequence shown here is derived from an EMBL/GenBank/DDBJ whole genome shotgun (WGS) entry which is preliminary data.</text>
</comment>
<feature type="domain" description="ABC transmembrane type-1" evidence="11">
    <location>
        <begin position="1"/>
        <end position="295"/>
    </location>
</feature>
<dbReference type="GO" id="GO:0016887">
    <property type="term" value="F:ATP hydrolysis activity"/>
    <property type="evidence" value="ECO:0007669"/>
    <property type="project" value="InterPro"/>
</dbReference>
<proteinExistence type="predicted"/>
<dbReference type="EMBL" id="RSCL01000008">
    <property type="protein sequence ID" value="RUT05565.1"/>
    <property type="molecule type" value="Genomic_DNA"/>
</dbReference>
<evidence type="ECO:0000259" key="10">
    <source>
        <dbReference type="PROSITE" id="PS50893"/>
    </source>
</evidence>
<feature type="transmembrane region" description="Helical" evidence="9">
    <location>
        <begin position="237"/>
        <end position="259"/>
    </location>
</feature>
<evidence type="ECO:0000256" key="3">
    <source>
        <dbReference type="ARBA" id="ARBA00022475"/>
    </source>
</evidence>
<dbReference type="GO" id="GO:0140359">
    <property type="term" value="F:ABC-type transporter activity"/>
    <property type="evidence" value="ECO:0007669"/>
    <property type="project" value="InterPro"/>
</dbReference>
<evidence type="ECO:0000256" key="6">
    <source>
        <dbReference type="ARBA" id="ARBA00022840"/>
    </source>
</evidence>
<keyword evidence="3" id="KW-1003">Cell membrane</keyword>
<keyword evidence="6 12" id="KW-0067">ATP-binding</keyword>
<dbReference type="PANTHER" id="PTHR24221:SF654">
    <property type="entry name" value="ATP-BINDING CASSETTE SUB-FAMILY B MEMBER 6"/>
    <property type="match status" value="1"/>
</dbReference>
<feature type="transmembrane region" description="Helical" evidence="9">
    <location>
        <begin position="47"/>
        <end position="69"/>
    </location>
</feature>
<feature type="domain" description="ABC transporter" evidence="10">
    <location>
        <begin position="344"/>
        <end position="576"/>
    </location>
</feature>
<dbReference type="PROSITE" id="PS00211">
    <property type="entry name" value="ABC_TRANSPORTER_1"/>
    <property type="match status" value="1"/>
</dbReference>
<evidence type="ECO:0000259" key="11">
    <source>
        <dbReference type="PROSITE" id="PS50929"/>
    </source>
</evidence>